<gene>
    <name evidence="1" type="ORF">MACK_003019</name>
</gene>
<reference evidence="1" key="1">
    <citation type="submission" date="2022-07" db="EMBL/GenBank/DDBJ databases">
        <title>Evaluation of T. orientalis genome assembly methods using nanopore sequencing and analysis of variation between genomes.</title>
        <authorList>
            <person name="Yam J."/>
            <person name="Micallef M.L."/>
            <person name="Liu M."/>
            <person name="Djordjevic S.P."/>
            <person name="Bogema D.R."/>
            <person name="Jenkins C."/>
        </authorList>
    </citation>
    <scope>NUCLEOTIDE SEQUENCE</scope>
    <source>
        <strain evidence="1">Goon Nure</strain>
    </source>
</reference>
<dbReference type="EMBL" id="CP056072">
    <property type="protein sequence ID" value="UKK02921.2"/>
    <property type="molecule type" value="Genomic_DNA"/>
</dbReference>
<proteinExistence type="predicted"/>
<name>A0A976ME03_THEOR</name>
<evidence type="ECO:0000313" key="1">
    <source>
        <dbReference type="EMBL" id="UKK02921.2"/>
    </source>
</evidence>
<dbReference type="CDD" id="cd00882">
    <property type="entry name" value="Ras_like_GTPase"/>
    <property type="match status" value="1"/>
</dbReference>
<evidence type="ECO:0000313" key="2">
    <source>
        <dbReference type="Proteomes" id="UP000244811"/>
    </source>
</evidence>
<sequence length="415" mass="47778">MNKYINSSLVQNLRAKVLNSLCTPTNKQIWLIGPEGRGKTTFINQLNKVFDGLNSRFPKFEEHTGNYFNHLGQSNINILNTNKKWRDMVVSMTKNQMSFDDFWSTCSLTLELHPQSFGLNISPNYNKVQKFLLFVNSIAHRVDVNEVKELSPNYSNLVTGQWTVTYLTECMRSFANNERINWILCNDGVEHLFSSPFLNDRGPLFLRNLIFGLQLSNLPSIFIANDSTSALKVADEYYKKVFEKDSSSVIESNANTKIDNANLVFCDMPELPSDQAISYLSSQIPFSEKYIKSLWKITGGNWSLMNKILSDYKNFENNISLGTVQQILSGSSSLVDDEYFPILKSKDDQLEYLKEEQLKMYIKNLYHDTLSVDVITFENSMNHLLSSPSMQKMRDDVKNEVHFKVIVSWLTDNTW</sequence>
<organism evidence="1 2">
    <name type="scientific">Theileria orientalis</name>
    <dbReference type="NCBI Taxonomy" id="68886"/>
    <lineage>
        <taxon>Eukaryota</taxon>
        <taxon>Sar</taxon>
        <taxon>Alveolata</taxon>
        <taxon>Apicomplexa</taxon>
        <taxon>Aconoidasida</taxon>
        <taxon>Piroplasmida</taxon>
        <taxon>Theileriidae</taxon>
        <taxon>Theileria</taxon>
    </lineage>
</organism>
<accession>A0A976ME03</accession>
<dbReference type="AlphaFoldDB" id="A0A976ME03"/>
<dbReference type="Proteomes" id="UP000244811">
    <property type="component" value="Chromosome 4"/>
</dbReference>
<protein>
    <submittedName>
        <fullName evidence="1">Uncharacterized protein</fullName>
    </submittedName>
</protein>